<protein>
    <submittedName>
        <fullName evidence="1">Uncharacterized protein</fullName>
    </submittedName>
</protein>
<comment type="caution">
    <text evidence="1">The sequence shown here is derived from an EMBL/GenBank/DDBJ whole genome shotgun (WGS) entry which is preliminary data.</text>
</comment>
<proteinExistence type="predicted"/>
<organism evidence="1">
    <name type="scientific">marine sediment metagenome</name>
    <dbReference type="NCBI Taxonomy" id="412755"/>
    <lineage>
        <taxon>unclassified sequences</taxon>
        <taxon>metagenomes</taxon>
        <taxon>ecological metagenomes</taxon>
    </lineage>
</organism>
<feature type="non-terminal residue" evidence="1">
    <location>
        <position position="1"/>
    </location>
</feature>
<dbReference type="AlphaFoldDB" id="A0A0F8XW83"/>
<reference evidence="1" key="1">
    <citation type="journal article" date="2015" name="Nature">
        <title>Complex archaea that bridge the gap between prokaryotes and eukaryotes.</title>
        <authorList>
            <person name="Spang A."/>
            <person name="Saw J.H."/>
            <person name="Jorgensen S.L."/>
            <person name="Zaremba-Niedzwiedzka K."/>
            <person name="Martijn J."/>
            <person name="Lind A.E."/>
            <person name="van Eijk R."/>
            <person name="Schleper C."/>
            <person name="Guy L."/>
            <person name="Ettema T.J."/>
        </authorList>
    </citation>
    <scope>NUCLEOTIDE SEQUENCE</scope>
</reference>
<sequence length="37" mass="4602">PFIPFDSWDKYKKPLEEYFTIPDIFKEGKIKWPKKKN</sequence>
<name>A0A0F8XW83_9ZZZZ</name>
<gene>
    <name evidence="1" type="ORF">LCGC14_2895860</name>
</gene>
<accession>A0A0F8XW83</accession>
<dbReference type="EMBL" id="LAZR01056878">
    <property type="protein sequence ID" value="KKK73233.1"/>
    <property type="molecule type" value="Genomic_DNA"/>
</dbReference>
<evidence type="ECO:0000313" key="1">
    <source>
        <dbReference type="EMBL" id="KKK73233.1"/>
    </source>
</evidence>